<evidence type="ECO:0000256" key="3">
    <source>
        <dbReference type="ARBA" id="ARBA00022989"/>
    </source>
</evidence>
<accession>A0ABP1PQF1</accession>
<keyword evidence="2 6" id="KW-0812">Transmembrane</keyword>
<sequence>MNANLVSILSWTWPYKSGAALISMNVLFWFLMHQRPVCVLAVGAFCYYLRYLWKHRIRPEVLVDPPDCEDWTTLSSYDFEQKYISLSKNVWNRWVNLRTENHLMWTTITCTMWILLGKIGSQMDFVTFLFLISNAAFILIPLLKFFPSFELSLSNDDGVIKEEDLIPEVPKKSSKTSKSSITGWTDSSSEGTTPDDPPLAPHPVRIEESQPRRRMSPTLTTALTEGMLSRSISAAAASFVTSGISKSSVMSASAAVISSLAPQFTQSFHPTDNVKMEVAVSPALPRNSSGPDSLTPGISQMPDHEVVDSDPEDEFLFDAKHFDKSSSSSSTSNSFEIINNI</sequence>
<protein>
    <recommendedName>
        <fullName evidence="7">RETREG1-3/ARL6IP-like N-terminal reticulon-homology domain-containing protein</fullName>
    </recommendedName>
</protein>
<reference evidence="8 9" key="1">
    <citation type="submission" date="2024-08" db="EMBL/GenBank/DDBJ databases">
        <authorList>
            <person name="Cucini C."/>
            <person name="Frati F."/>
        </authorList>
    </citation>
    <scope>NUCLEOTIDE SEQUENCE [LARGE SCALE GENOMIC DNA]</scope>
</reference>
<organism evidence="8 9">
    <name type="scientific">Orchesella dallaii</name>
    <dbReference type="NCBI Taxonomy" id="48710"/>
    <lineage>
        <taxon>Eukaryota</taxon>
        <taxon>Metazoa</taxon>
        <taxon>Ecdysozoa</taxon>
        <taxon>Arthropoda</taxon>
        <taxon>Hexapoda</taxon>
        <taxon>Collembola</taxon>
        <taxon>Entomobryomorpha</taxon>
        <taxon>Entomobryoidea</taxon>
        <taxon>Orchesellidae</taxon>
        <taxon>Orchesellinae</taxon>
        <taxon>Orchesella</taxon>
    </lineage>
</organism>
<evidence type="ECO:0000313" key="8">
    <source>
        <dbReference type="EMBL" id="CAL8073375.1"/>
    </source>
</evidence>
<feature type="domain" description="RETREG1-3/ARL6IP-like N-terminal reticulon-homology" evidence="7">
    <location>
        <begin position="5"/>
        <end position="143"/>
    </location>
</feature>
<evidence type="ECO:0000259" key="7">
    <source>
        <dbReference type="Pfam" id="PF24456"/>
    </source>
</evidence>
<feature type="compositionally biased region" description="Polar residues" evidence="5">
    <location>
        <begin position="286"/>
        <end position="298"/>
    </location>
</feature>
<feature type="compositionally biased region" description="Polar residues" evidence="5">
    <location>
        <begin position="181"/>
        <end position="192"/>
    </location>
</feature>
<keyword evidence="4 6" id="KW-0472">Membrane</keyword>
<evidence type="ECO:0000256" key="1">
    <source>
        <dbReference type="ARBA" id="ARBA00004141"/>
    </source>
</evidence>
<feature type="transmembrane region" description="Helical" evidence="6">
    <location>
        <begin position="26"/>
        <end position="49"/>
    </location>
</feature>
<evidence type="ECO:0000256" key="6">
    <source>
        <dbReference type="SAM" id="Phobius"/>
    </source>
</evidence>
<evidence type="ECO:0000256" key="5">
    <source>
        <dbReference type="SAM" id="MobiDB-lite"/>
    </source>
</evidence>
<keyword evidence="3 6" id="KW-1133">Transmembrane helix</keyword>
<evidence type="ECO:0000313" key="9">
    <source>
        <dbReference type="Proteomes" id="UP001642540"/>
    </source>
</evidence>
<evidence type="ECO:0000256" key="2">
    <source>
        <dbReference type="ARBA" id="ARBA00022692"/>
    </source>
</evidence>
<comment type="subcellular location">
    <subcellularLocation>
        <location evidence="1">Membrane</location>
        <topology evidence="1">Multi-pass membrane protein</topology>
    </subcellularLocation>
</comment>
<dbReference type="EMBL" id="CAXLJM020000007">
    <property type="protein sequence ID" value="CAL8073375.1"/>
    <property type="molecule type" value="Genomic_DNA"/>
</dbReference>
<feature type="region of interest" description="Disordered" evidence="5">
    <location>
        <begin position="283"/>
        <end position="308"/>
    </location>
</feature>
<proteinExistence type="predicted"/>
<dbReference type="Proteomes" id="UP001642540">
    <property type="component" value="Unassembled WGS sequence"/>
</dbReference>
<keyword evidence="9" id="KW-1185">Reference proteome</keyword>
<comment type="caution">
    <text evidence="8">The sequence shown here is derived from an EMBL/GenBank/DDBJ whole genome shotgun (WGS) entry which is preliminary data.</text>
</comment>
<feature type="transmembrane region" description="Helical" evidence="6">
    <location>
        <begin position="125"/>
        <end position="146"/>
    </location>
</feature>
<gene>
    <name evidence="8" type="ORF">ODALV1_LOCUS2597</name>
</gene>
<name>A0ABP1PQF1_9HEXA</name>
<dbReference type="Pfam" id="PF24456">
    <property type="entry name" value="RHD_RETREG1-3"/>
    <property type="match status" value="1"/>
</dbReference>
<dbReference type="InterPro" id="IPR057282">
    <property type="entry name" value="RETREG1-3-like_RHD"/>
</dbReference>
<evidence type="ECO:0000256" key="4">
    <source>
        <dbReference type="ARBA" id="ARBA00023136"/>
    </source>
</evidence>
<feature type="region of interest" description="Disordered" evidence="5">
    <location>
        <begin position="171"/>
        <end position="217"/>
    </location>
</feature>